<evidence type="ECO:0000313" key="2">
    <source>
        <dbReference type="EMBL" id="AGA31642.1"/>
    </source>
</evidence>
<dbReference type="Proteomes" id="UP000010798">
    <property type="component" value="Plasmid pSINAC02"/>
</dbReference>
<accession>L0DRN3</accession>
<organism evidence="2 3">
    <name type="scientific">Singulisphaera acidiphila (strain ATCC BAA-1392 / DSM 18658 / VKM B-2454 / MOB10)</name>
    <dbReference type="NCBI Taxonomy" id="886293"/>
    <lineage>
        <taxon>Bacteria</taxon>
        <taxon>Pseudomonadati</taxon>
        <taxon>Planctomycetota</taxon>
        <taxon>Planctomycetia</taxon>
        <taxon>Isosphaerales</taxon>
        <taxon>Isosphaeraceae</taxon>
        <taxon>Singulisphaera</taxon>
    </lineage>
</organism>
<keyword evidence="2" id="KW-0614">Plasmid</keyword>
<proteinExistence type="predicted"/>
<dbReference type="HOGENOM" id="CLU_2828900_0_0_0"/>
<evidence type="ECO:0000313" key="3">
    <source>
        <dbReference type="Proteomes" id="UP000010798"/>
    </source>
</evidence>
<protein>
    <submittedName>
        <fullName evidence="2">Uncharacterized protein</fullName>
    </submittedName>
</protein>
<sequence length="66" mass="7740">MRLVRLGRRWIINLDARPSMPGDTIRLKGDDAERFWEALEQLVEPQPWHPIKTGQPHPRGPQGFDR</sequence>
<keyword evidence="3" id="KW-1185">Reference proteome</keyword>
<gene>
    <name evidence="2" type="ordered locus">Sinac_7611</name>
</gene>
<dbReference type="KEGG" id="saci:Sinac_7611"/>
<feature type="region of interest" description="Disordered" evidence="1">
    <location>
        <begin position="46"/>
        <end position="66"/>
    </location>
</feature>
<dbReference type="RefSeq" id="WP_015250703.1">
    <property type="nucleotide sequence ID" value="NC_019894.1"/>
</dbReference>
<dbReference type="AlphaFoldDB" id="L0DRN3"/>
<geneLocation type="plasmid" evidence="2 3">
    <name>pSINAC02</name>
</geneLocation>
<evidence type="ECO:0000256" key="1">
    <source>
        <dbReference type="SAM" id="MobiDB-lite"/>
    </source>
</evidence>
<reference evidence="2 3" key="1">
    <citation type="submission" date="2012-02" db="EMBL/GenBank/DDBJ databases">
        <title>Complete sequence of plasmid 2 of Singulisphaera acidiphila DSM 18658.</title>
        <authorList>
            <consortium name="US DOE Joint Genome Institute (JGI-PGF)"/>
            <person name="Lucas S."/>
            <person name="Copeland A."/>
            <person name="Lapidus A."/>
            <person name="Glavina del Rio T."/>
            <person name="Dalin E."/>
            <person name="Tice H."/>
            <person name="Bruce D."/>
            <person name="Goodwin L."/>
            <person name="Pitluck S."/>
            <person name="Peters L."/>
            <person name="Ovchinnikova G."/>
            <person name="Chertkov O."/>
            <person name="Kyrpides N."/>
            <person name="Mavromatis K."/>
            <person name="Ivanova N."/>
            <person name="Brettin T."/>
            <person name="Detter J.C."/>
            <person name="Han C."/>
            <person name="Larimer F."/>
            <person name="Land M."/>
            <person name="Hauser L."/>
            <person name="Markowitz V."/>
            <person name="Cheng J.-F."/>
            <person name="Hugenholtz P."/>
            <person name="Woyke T."/>
            <person name="Wu D."/>
            <person name="Tindall B."/>
            <person name="Pomrenke H."/>
            <person name="Brambilla E."/>
            <person name="Klenk H.-P."/>
            <person name="Eisen J.A."/>
        </authorList>
    </citation>
    <scope>NUCLEOTIDE SEQUENCE [LARGE SCALE GENOMIC DNA]</scope>
    <source>
        <strain evidence="3">ATCC BAA-1392 / DSM 18658 / VKM B-2454 / MOB10</strain>
        <plasmid evidence="2 3">pSINAC02</plasmid>
    </source>
</reference>
<name>L0DRN3_SINAD</name>
<dbReference type="EMBL" id="CP003366">
    <property type="protein sequence ID" value="AGA31642.1"/>
    <property type="molecule type" value="Genomic_DNA"/>
</dbReference>